<evidence type="ECO:0000313" key="2">
    <source>
        <dbReference type="Proteomes" id="UP000295680"/>
    </source>
</evidence>
<dbReference type="Gene3D" id="3.40.47.10">
    <property type="match status" value="1"/>
</dbReference>
<accession>A0A4R2JYZ9</accession>
<dbReference type="EMBL" id="SLWS01000004">
    <property type="protein sequence ID" value="TCO59345.1"/>
    <property type="molecule type" value="Genomic_DNA"/>
</dbReference>
<reference evidence="1 2" key="1">
    <citation type="submission" date="2019-03" db="EMBL/GenBank/DDBJ databases">
        <title>Genomic Encyclopedia of Type Strains, Phase IV (KMG-IV): sequencing the most valuable type-strain genomes for metagenomic binning, comparative biology and taxonomic classification.</title>
        <authorList>
            <person name="Goeker M."/>
        </authorList>
    </citation>
    <scope>NUCLEOTIDE SEQUENCE [LARGE SCALE GENOMIC DNA]</scope>
    <source>
        <strain evidence="1 2">DSM 45934</strain>
    </source>
</reference>
<dbReference type="SUPFAM" id="SSF53901">
    <property type="entry name" value="Thiolase-like"/>
    <property type="match status" value="1"/>
</dbReference>
<keyword evidence="2" id="KW-1185">Reference proteome</keyword>
<dbReference type="GO" id="GO:0016746">
    <property type="term" value="F:acyltransferase activity"/>
    <property type="evidence" value="ECO:0007669"/>
    <property type="project" value="InterPro"/>
</dbReference>
<dbReference type="RefSeq" id="WP_132117187.1">
    <property type="nucleotide sequence ID" value="NZ_SLWS01000004.1"/>
</dbReference>
<dbReference type="OrthoDB" id="3402212at2"/>
<evidence type="ECO:0000313" key="1">
    <source>
        <dbReference type="EMBL" id="TCO59345.1"/>
    </source>
</evidence>
<dbReference type="InterPro" id="IPR016039">
    <property type="entry name" value="Thiolase-like"/>
</dbReference>
<dbReference type="Proteomes" id="UP000295680">
    <property type="component" value="Unassembled WGS sequence"/>
</dbReference>
<organism evidence="1 2">
    <name type="scientific">Actinocrispum wychmicini</name>
    <dbReference type="NCBI Taxonomy" id="1213861"/>
    <lineage>
        <taxon>Bacteria</taxon>
        <taxon>Bacillati</taxon>
        <taxon>Actinomycetota</taxon>
        <taxon>Actinomycetes</taxon>
        <taxon>Pseudonocardiales</taxon>
        <taxon>Pseudonocardiaceae</taxon>
        <taxon>Actinocrispum</taxon>
    </lineage>
</organism>
<proteinExistence type="predicted"/>
<name>A0A4R2JYZ9_9PSEU</name>
<sequence>MPSGLLSHRAIVDAACLTPWGDEASGLPGAASQELPPIVGFAISRFGPLVHAVATACLGPTGAPDNHVGRYGAGTAIVLATMYGDAVTVDTATQWAVAGNLSNPLLFFQSVSTSILSHLTRRYGIHGPLTCISAIHDPAGDALRVADALLDDLELHQVLVIGVETKPNERVCRVSELAAADGWGSRLPAGDAAAALLLRRIETDTGVARLTLSETSPGSASGGSGEPVRSLGWLSNFMALCADAGTRRHETYTYKLSL</sequence>
<evidence type="ECO:0008006" key="3">
    <source>
        <dbReference type="Google" id="ProtNLM"/>
    </source>
</evidence>
<gene>
    <name evidence="1" type="ORF">EV192_104186</name>
</gene>
<protein>
    <recommendedName>
        <fullName evidence="3">Beta-ketoacyl synthase-like protein</fullName>
    </recommendedName>
</protein>
<dbReference type="AlphaFoldDB" id="A0A4R2JYZ9"/>
<comment type="caution">
    <text evidence="1">The sequence shown here is derived from an EMBL/GenBank/DDBJ whole genome shotgun (WGS) entry which is preliminary data.</text>
</comment>